<sequence length="635" mass="75693">MNSAEAINGILQDFEKEIQTVDIIDVENIVFNEKYFSIKRKIQDIVSRRKEKESNKKLIEMYLSLKQNFENFLDNLNNFSDKLKKFYLKKISFNGIKNSEIFNQKMNEEISLFENKILEYEKKLKLMSNDINLYDYSQCENEIEKLRKEVLLYMKILSEHQFRNEVTTFNERLSSILDKIERLLDCVYENANFNMALREIENIDKQISLSDSDDNIDKLGEKISSIKLMLEVINDSSHKIKLRSWLDNSMNKHFEKMNERCINEAREMYLGRLKYYIQIISEKDEKFKDIICFKFSEGELMLDQLRKHENEIIELKRKINDYEKLPCFVGDSPFEKSKTKLNTFLNNVREKISELSEELENEKDFVSQFCDIWNYWKRLIKFDKENTNVSEFKNWKKEGRQFLNQWSLFKINYRGRRKKFLVTDELLDKLSSNGNDRLTDDYRRFLGEIIGKVTDGSFRFSLDGHDIENIFAMKDFDDTIAELEDSVFEDSNINATTNNDIENLINGLESIHINERNKQQEMEAETKESNYSCDTSGIIDDHEDDRTTGCDMVIDEDSCSENLLGYYEINCDNKLENSRSENLCITGLRVIFSTLVFGFLMFFIYILYYGREEFLPCCLRELWWLHFRRNGRTPF</sequence>
<proteinExistence type="predicted"/>
<dbReference type="Proteomes" id="UP000035682">
    <property type="component" value="Unplaced"/>
</dbReference>
<dbReference type="WBParaSite" id="SRAE_2000120000.1">
    <property type="protein sequence ID" value="SRAE_2000120000.1"/>
    <property type="gene ID" value="WBGene00261402"/>
</dbReference>
<feature type="coiled-coil region" evidence="1">
    <location>
        <begin position="103"/>
        <end position="130"/>
    </location>
</feature>
<keyword evidence="2" id="KW-0812">Transmembrane</keyword>
<dbReference type="AlphaFoldDB" id="A0A090L9V8"/>
<dbReference type="WormBase" id="SRAE_2000120000">
    <property type="protein sequence ID" value="SRP03143"/>
    <property type="gene ID" value="WBGene00261402"/>
</dbReference>
<feature type="transmembrane region" description="Helical" evidence="2">
    <location>
        <begin position="590"/>
        <end position="610"/>
    </location>
</feature>
<dbReference type="CTD" id="36378896"/>
<gene>
    <name evidence="3 5 6" type="ORF">SRAE_2000120000</name>
</gene>
<evidence type="ECO:0000313" key="6">
    <source>
        <dbReference type="WormBase" id="SRAE_2000120000"/>
    </source>
</evidence>
<evidence type="ECO:0000256" key="1">
    <source>
        <dbReference type="SAM" id="Coils"/>
    </source>
</evidence>
<evidence type="ECO:0000313" key="5">
    <source>
        <dbReference type="WBParaSite" id="SRAE_2000120000.1"/>
    </source>
</evidence>
<dbReference type="GeneID" id="36378896"/>
<keyword evidence="2" id="KW-0472">Membrane</keyword>
<feature type="coiled-coil region" evidence="1">
    <location>
        <begin position="298"/>
        <end position="365"/>
    </location>
</feature>
<dbReference type="RefSeq" id="XP_024505732.1">
    <property type="nucleotide sequence ID" value="XM_024652123.1"/>
</dbReference>
<dbReference type="EMBL" id="LN609529">
    <property type="protein sequence ID" value="CEF66532.1"/>
    <property type="molecule type" value="Genomic_DNA"/>
</dbReference>
<reference evidence="5" key="2">
    <citation type="submission" date="2020-12" db="UniProtKB">
        <authorList>
            <consortium name="WormBaseParasite"/>
        </authorList>
    </citation>
    <scope>IDENTIFICATION</scope>
</reference>
<evidence type="ECO:0000313" key="3">
    <source>
        <dbReference type="EMBL" id="CEF66532.1"/>
    </source>
</evidence>
<name>A0A090L9V8_STRRB</name>
<reference evidence="3 4" key="1">
    <citation type="submission" date="2014-09" db="EMBL/GenBank/DDBJ databases">
        <authorList>
            <person name="Martin A.A."/>
        </authorList>
    </citation>
    <scope>NUCLEOTIDE SEQUENCE</scope>
    <source>
        <strain evidence="4">ED321</strain>
        <strain evidence="3">ED321 Heterogonic</strain>
    </source>
</reference>
<evidence type="ECO:0000256" key="2">
    <source>
        <dbReference type="SAM" id="Phobius"/>
    </source>
</evidence>
<protein>
    <submittedName>
        <fullName evidence="5">KASH domain-containing protein</fullName>
    </submittedName>
</protein>
<keyword evidence="2" id="KW-1133">Transmembrane helix</keyword>
<accession>A0A090L9V8</accession>
<keyword evidence="4" id="KW-1185">Reference proteome</keyword>
<evidence type="ECO:0000313" key="4">
    <source>
        <dbReference type="Proteomes" id="UP000035682"/>
    </source>
</evidence>
<organism evidence="3">
    <name type="scientific">Strongyloides ratti</name>
    <name type="common">Parasitic roundworm</name>
    <dbReference type="NCBI Taxonomy" id="34506"/>
    <lineage>
        <taxon>Eukaryota</taxon>
        <taxon>Metazoa</taxon>
        <taxon>Ecdysozoa</taxon>
        <taxon>Nematoda</taxon>
        <taxon>Chromadorea</taxon>
        <taxon>Rhabditida</taxon>
        <taxon>Tylenchina</taxon>
        <taxon>Panagrolaimomorpha</taxon>
        <taxon>Strongyloidoidea</taxon>
        <taxon>Strongyloididae</taxon>
        <taxon>Strongyloides</taxon>
    </lineage>
</organism>
<keyword evidence="1" id="KW-0175">Coiled coil</keyword>